<protein>
    <submittedName>
        <fullName evidence="3">Uncharacterized protein LOC102808943</fullName>
    </submittedName>
</protein>
<accession>A0ABM0LZZ3</accession>
<dbReference type="PANTHER" id="PTHR47331:SF5">
    <property type="entry name" value="RIBONUCLEASE H"/>
    <property type="match status" value="1"/>
</dbReference>
<dbReference type="PANTHER" id="PTHR47331">
    <property type="entry name" value="PHD-TYPE DOMAIN-CONTAINING PROTEIN"/>
    <property type="match status" value="1"/>
</dbReference>
<dbReference type="RefSeq" id="XP_006813334.1">
    <property type="nucleotide sequence ID" value="XM_006813271.1"/>
</dbReference>
<dbReference type="GeneID" id="102808943"/>
<dbReference type="InterPro" id="IPR036397">
    <property type="entry name" value="RNaseH_sf"/>
</dbReference>
<dbReference type="Proteomes" id="UP000694865">
    <property type="component" value="Unplaced"/>
</dbReference>
<keyword evidence="2" id="KW-1185">Reference proteome</keyword>
<gene>
    <name evidence="3" type="primary">LOC102808943</name>
</gene>
<organism evidence="2 3">
    <name type="scientific">Saccoglossus kowalevskii</name>
    <name type="common">Acorn worm</name>
    <dbReference type="NCBI Taxonomy" id="10224"/>
    <lineage>
        <taxon>Eukaryota</taxon>
        <taxon>Metazoa</taxon>
        <taxon>Hemichordata</taxon>
        <taxon>Enteropneusta</taxon>
        <taxon>Harrimaniidae</taxon>
        <taxon>Saccoglossus</taxon>
    </lineage>
</organism>
<reference evidence="3" key="1">
    <citation type="submission" date="2025-08" db="UniProtKB">
        <authorList>
            <consortium name="RefSeq"/>
        </authorList>
    </citation>
    <scope>IDENTIFICATION</scope>
    <source>
        <tissue evidence="3">Testes</tissue>
    </source>
</reference>
<feature type="domain" description="DUF5641" evidence="1">
    <location>
        <begin position="158"/>
        <end position="196"/>
    </location>
</feature>
<evidence type="ECO:0000313" key="3">
    <source>
        <dbReference type="RefSeq" id="XP_006813334.1"/>
    </source>
</evidence>
<proteinExistence type="predicted"/>
<evidence type="ECO:0000313" key="2">
    <source>
        <dbReference type="Proteomes" id="UP000694865"/>
    </source>
</evidence>
<evidence type="ECO:0000259" key="1">
    <source>
        <dbReference type="Pfam" id="PF18701"/>
    </source>
</evidence>
<sequence>MSDLPRDRLEPTVPFTYSAVDYFGPFYVKEGHRELKRYGVLFTCLSSHAIHIETANSLITDSFLNAYCRFIGCRGPVHFDQIEEQILLVQKLNDELLRTLLVEAEAIVNSRPLTYTDVSSTSSLEPLSPSHILTLKSNVVLPPPGEFQRADVYCHHCWRRVQYLANEFWSCWKTEFLLTLHEQQKWVASQPDLQKGL</sequence>
<dbReference type="Gene3D" id="3.30.420.10">
    <property type="entry name" value="Ribonuclease H-like superfamily/Ribonuclease H"/>
    <property type="match status" value="1"/>
</dbReference>
<name>A0ABM0LZZ3_SACKO</name>
<dbReference type="Pfam" id="PF18701">
    <property type="entry name" value="DUF5641"/>
    <property type="match status" value="1"/>
</dbReference>
<dbReference type="InterPro" id="IPR040676">
    <property type="entry name" value="DUF5641"/>
</dbReference>